<evidence type="ECO:0000313" key="2">
    <source>
        <dbReference type="EMBL" id="RSM61925.1"/>
    </source>
</evidence>
<gene>
    <name evidence="2" type="ORF">DMH04_53500</name>
</gene>
<comment type="caution">
    <text evidence="2">The sequence shown here is derived from an EMBL/GenBank/DDBJ whole genome shotgun (WGS) entry which is preliminary data.</text>
</comment>
<organism evidence="2 3">
    <name type="scientific">Kibdelosporangium aridum</name>
    <dbReference type="NCBI Taxonomy" id="2030"/>
    <lineage>
        <taxon>Bacteria</taxon>
        <taxon>Bacillati</taxon>
        <taxon>Actinomycetota</taxon>
        <taxon>Actinomycetes</taxon>
        <taxon>Pseudonocardiales</taxon>
        <taxon>Pseudonocardiaceae</taxon>
        <taxon>Kibdelosporangium</taxon>
    </lineage>
</organism>
<reference evidence="2 3" key="1">
    <citation type="submission" date="2018-05" db="EMBL/GenBank/DDBJ databases">
        <title>Evolution of GPA BGCs.</title>
        <authorList>
            <person name="Waglechner N."/>
            <person name="Wright G.D."/>
        </authorList>
    </citation>
    <scope>NUCLEOTIDE SEQUENCE [LARGE SCALE GENOMIC DNA]</scope>
    <source>
        <strain evidence="2 3">A82846</strain>
    </source>
</reference>
<evidence type="ECO:0000313" key="3">
    <source>
        <dbReference type="Proteomes" id="UP000287547"/>
    </source>
</evidence>
<dbReference type="EMBL" id="QHKI01000111">
    <property type="protein sequence ID" value="RSM61925.1"/>
    <property type="molecule type" value="Genomic_DNA"/>
</dbReference>
<proteinExistence type="predicted"/>
<dbReference type="RefSeq" id="WP_037275357.1">
    <property type="nucleotide sequence ID" value="NZ_QHKI01000111.1"/>
</dbReference>
<feature type="signal peptide" evidence="1">
    <location>
        <begin position="1"/>
        <end position="27"/>
    </location>
</feature>
<feature type="chain" id="PRO_5039303609" evidence="1">
    <location>
        <begin position="28"/>
        <end position="305"/>
    </location>
</feature>
<accession>A0A428Y2X7</accession>
<dbReference type="Proteomes" id="UP000287547">
    <property type="component" value="Unassembled WGS sequence"/>
</dbReference>
<protein>
    <submittedName>
        <fullName evidence="2">Uncharacterized protein</fullName>
    </submittedName>
</protein>
<sequence length="305" mass="32200">MGRWRTLAITTGMALAAGLIMVPGATAEAGGRTTTDQAIQSVTPFCNFERIFWAVAGNWDGIGGDGIGVVVDRGGVLTWYLRNAPNAGPADYIFSFGLSGDRPVVGNWDGIGGDGPGIVRSSITDEWQWHLRNGNNAGHADYILDYGRRNYYPVTGNWDGVGGDGVGVAGGNASGYKAWHLRNSPSPGRPDHDFTYGRTGTDGPSTDFPIAGNWDGVGGDGPGIVRDVSTQLQWHERNSLNAGPGDHIFNYGVTRTDCVVVGNWDGVGGDGPGIVRGNPNGNGELQWHLRNGNNPGPAEAIFDYS</sequence>
<keyword evidence="1" id="KW-0732">Signal</keyword>
<dbReference type="OrthoDB" id="9815928at2"/>
<evidence type="ECO:0000256" key="1">
    <source>
        <dbReference type="SAM" id="SignalP"/>
    </source>
</evidence>
<dbReference type="AlphaFoldDB" id="A0A428Y2X7"/>
<name>A0A428Y2X7_KIBAR</name>